<comment type="similarity">
    <text evidence="3">Belongs to the germin family.</text>
</comment>
<dbReference type="PROSITE" id="PS00725">
    <property type="entry name" value="GERMIN"/>
    <property type="match status" value="1"/>
</dbReference>
<dbReference type="GO" id="GO:0030145">
    <property type="term" value="F:manganese ion binding"/>
    <property type="evidence" value="ECO:0007669"/>
    <property type="project" value="InterPro"/>
</dbReference>
<evidence type="ECO:0000259" key="15">
    <source>
        <dbReference type="SMART" id="SM00835"/>
    </source>
</evidence>
<dbReference type="SMART" id="SM00835">
    <property type="entry name" value="Cupin_1"/>
    <property type="match status" value="1"/>
</dbReference>
<dbReference type="FunFam" id="2.60.120.10:FF:000005">
    <property type="entry name" value="Germin-like protein subfamily 1 member 8"/>
    <property type="match status" value="1"/>
</dbReference>
<dbReference type="Proteomes" id="UP000593561">
    <property type="component" value="Unassembled WGS sequence"/>
</dbReference>
<gene>
    <name evidence="16" type="ORF">Godav_017739</name>
</gene>
<keyword evidence="17" id="KW-1185">Reference proteome</keyword>
<protein>
    <recommendedName>
        <fullName evidence="15">Cupin type-1 domain-containing protein</fullName>
    </recommendedName>
</protein>
<dbReference type="CDD" id="cd02241">
    <property type="entry name" value="cupin_OxOx"/>
    <property type="match status" value="1"/>
</dbReference>
<dbReference type="SUPFAM" id="SSF51182">
    <property type="entry name" value="RmlC-like cupins"/>
    <property type="match status" value="1"/>
</dbReference>
<dbReference type="Pfam" id="PF00190">
    <property type="entry name" value="Cupin_1"/>
    <property type="match status" value="1"/>
</dbReference>
<feature type="binding site" evidence="11">
    <location>
        <position position="119"/>
    </location>
    <ligand>
        <name>oxalate</name>
        <dbReference type="ChEBI" id="CHEBI:30623"/>
    </ligand>
</feature>
<evidence type="ECO:0000256" key="12">
    <source>
        <dbReference type="PIRSR" id="PIRSR601929-2"/>
    </source>
</evidence>
<evidence type="ECO:0000256" key="11">
    <source>
        <dbReference type="PIRSR" id="PIRSR601929-1"/>
    </source>
</evidence>
<feature type="binding site" evidence="12">
    <location>
        <position position="114"/>
    </location>
    <ligand>
        <name>Mn(2+)</name>
        <dbReference type="ChEBI" id="CHEBI:29035"/>
    </ligand>
</feature>
<evidence type="ECO:0000256" key="8">
    <source>
        <dbReference type="ARBA" id="ARBA00023157"/>
    </source>
</evidence>
<dbReference type="GO" id="GO:0048046">
    <property type="term" value="C:apoplast"/>
    <property type="evidence" value="ECO:0007669"/>
    <property type="project" value="UniProtKB-SubCell"/>
</dbReference>
<dbReference type="PANTHER" id="PTHR31238">
    <property type="entry name" value="GERMIN-LIKE PROTEIN SUBFAMILY 3 MEMBER 3"/>
    <property type="match status" value="1"/>
</dbReference>
<dbReference type="InterPro" id="IPR006045">
    <property type="entry name" value="Cupin_1"/>
</dbReference>
<evidence type="ECO:0000256" key="14">
    <source>
        <dbReference type="SAM" id="SignalP"/>
    </source>
</evidence>
<evidence type="ECO:0000256" key="2">
    <source>
        <dbReference type="ARBA" id="ARBA00004271"/>
    </source>
</evidence>
<keyword evidence="10 11" id="KW-0464">Manganese</keyword>
<dbReference type="PRINTS" id="PR00325">
    <property type="entry name" value="GERMIN"/>
</dbReference>
<comment type="subcellular location">
    <subcellularLocation>
        <location evidence="2">Secreted</location>
        <location evidence="2">Extracellular space</location>
        <location evidence="2">Apoplast</location>
    </subcellularLocation>
</comment>
<keyword evidence="9" id="KW-0325">Glycoprotein</keyword>
<keyword evidence="6 11" id="KW-0479">Metal-binding</keyword>
<dbReference type="InterPro" id="IPR014710">
    <property type="entry name" value="RmlC-like_jellyroll"/>
</dbReference>
<dbReference type="InterPro" id="IPR001929">
    <property type="entry name" value="Germin"/>
</dbReference>
<evidence type="ECO:0000256" key="4">
    <source>
        <dbReference type="ARBA" id="ARBA00022523"/>
    </source>
</evidence>
<evidence type="ECO:0000256" key="7">
    <source>
        <dbReference type="ARBA" id="ARBA00022729"/>
    </source>
</evidence>
<keyword evidence="5" id="KW-0964">Secreted</keyword>
<feature type="binding site" evidence="11">
    <location>
        <position position="114"/>
    </location>
    <ligand>
        <name>oxalate</name>
        <dbReference type="ChEBI" id="CHEBI:30623"/>
    </ligand>
</feature>
<comment type="caution">
    <text evidence="16">The sequence shown here is derived from an EMBL/GenBank/DDBJ whole genome shotgun (WGS) entry which is preliminary data.</text>
</comment>
<reference evidence="16 17" key="1">
    <citation type="journal article" date="2019" name="Genome Biol. Evol.">
        <title>Insights into the evolution of the New World diploid cottons (Gossypium, subgenus Houzingenia) based on genome sequencing.</title>
        <authorList>
            <person name="Grover C.E."/>
            <person name="Arick M.A. 2nd"/>
            <person name="Thrash A."/>
            <person name="Conover J.L."/>
            <person name="Sanders W.S."/>
            <person name="Peterson D.G."/>
            <person name="Frelichowski J.E."/>
            <person name="Scheffler J.A."/>
            <person name="Scheffler B.E."/>
            <person name="Wendel J.F."/>
        </authorList>
    </citation>
    <scope>NUCLEOTIDE SEQUENCE [LARGE SCALE GENOMIC DNA]</scope>
    <source>
        <strain evidence="16">27</strain>
        <tissue evidence="16">Leaf</tissue>
    </source>
</reference>
<feature type="binding site" evidence="12">
    <location>
        <position position="112"/>
    </location>
    <ligand>
        <name>Mn(2+)</name>
        <dbReference type="ChEBI" id="CHEBI:29035"/>
    </ligand>
</feature>
<dbReference type="InterPro" id="IPR019780">
    <property type="entry name" value="Germin_Mn-BS"/>
</dbReference>
<evidence type="ECO:0000256" key="5">
    <source>
        <dbReference type="ARBA" id="ARBA00022525"/>
    </source>
</evidence>
<evidence type="ECO:0000256" key="6">
    <source>
        <dbReference type="ARBA" id="ARBA00022723"/>
    </source>
</evidence>
<evidence type="ECO:0000256" key="9">
    <source>
        <dbReference type="ARBA" id="ARBA00023180"/>
    </source>
</evidence>
<feature type="domain" description="Cupin type-1" evidence="15">
    <location>
        <begin position="63"/>
        <end position="214"/>
    </location>
</feature>
<organism evidence="16 17">
    <name type="scientific">Gossypium davidsonii</name>
    <name type="common">Davidson's cotton</name>
    <name type="synonym">Gossypium klotzschianum subsp. davidsonii</name>
    <dbReference type="NCBI Taxonomy" id="34287"/>
    <lineage>
        <taxon>Eukaryota</taxon>
        <taxon>Viridiplantae</taxon>
        <taxon>Streptophyta</taxon>
        <taxon>Embryophyta</taxon>
        <taxon>Tracheophyta</taxon>
        <taxon>Spermatophyta</taxon>
        <taxon>Magnoliopsida</taxon>
        <taxon>eudicotyledons</taxon>
        <taxon>Gunneridae</taxon>
        <taxon>Pentapetalae</taxon>
        <taxon>rosids</taxon>
        <taxon>malvids</taxon>
        <taxon>Malvales</taxon>
        <taxon>Malvaceae</taxon>
        <taxon>Malvoideae</taxon>
        <taxon>Gossypium</taxon>
    </lineage>
</organism>
<feature type="binding site" evidence="12">
    <location>
        <position position="119"/>
    </location>
    <ligand>
        <name>Mn(2+)</name>
        <dbReference type="ChEBI" id="CHEBI:29035"/>
    </ligand>
</feature>
<evidence type="ECO:0000256" key="13">
    <source>
        <dbReference type="PIRSR" id="PIRSR601929-3"/>
    </source>
</evidence>
<name>A0A7J8QV37_GOSDV</name>
<dbReference type="AlphaFoldDB" id="A0A7J8QV37"/>
<feature type="binding site" evidence="11">
    <location>
        <position position="109"/>
    </location>
    <ligand>
        <name>oxalate</name>
        <dbReference type="ChEBI" id="CHEBI:30623"/>
    </ligand>
</feature>
<comment type="function">
    <text evidence="1">May play a role in plant defense. Probably has no oxalate oxidase activity even if the active site is conserved.</text>
</comment>
<dbReference type="Gene3D" id="2.60.120.10">
    <property type="entry name" value="Jelly Rolls"/>
    <property type="match status" value="1"/>
</dbReference>
<dbReference type="InterPro" id="IPR011051">
    <property type="entry name" value="RmlC_Cupin_sf"/>
</dbReference>
<accession>A0A7J8QV37</accession>
<evidence type="ECO:0000256" key="10">
    <source>
        <dbReference type="ARBA" id="ARBA00023211"/>
    </source>
</evidence>
<feature type="chain" id="PRO_5029453639" description="Cupin type-1 domain-containing protein" evidence="14">
    <location>
        <begin position="23"/>
        <end position="572"/>
    </location>
</feature>
<evidence type="ECO:0000313" key="16">
    <source>
        <dbReference type="EMBL" id="MBA0605130.1"/>
    </source>
</evidence>
<evidence type="ECO:0000313" key="17">
    <source>
        <dbReference type="Proteomes" id="UP000593561"/>
    </source>
</evidence>
<evidence type="ECO:0000256" key="3">
    <source>
        <dbReference type="ARBA" id="ARBA00007456"/>
    </source>
</evidence>
<feature type="signal peptide" evidence="14">
    <location>
        <begin position="1"/>
        <end position="22"/>
    </location>
</feature>
<sequence>MKSAHFILAFCLLALASPLANASDPSPLQDFCVAINDPKDGVFVNGKFCKDPKLAKAEDFYYSGLNIPRNTSNPVGSTVTPVNVAQIPGFNTLGISLVRIDYAPNGGLNPPHTHPRATEILVVVEGTLYVGFVTSNTDNRLIAKVLFPGDVFVFPIGLIHFQFNVGKTKAVAFAGLSSQNPGVITIANAVFGPNPSINPDILVKAFQLDKNVDKDKDESVIRDLLVDLIEEPIVSWKDKLVSHSSNIVGKGLEETEDFDLLDEDIQKSIFNGIPSIEFSDRIHQILIKDMDNTVILKLLGHNISYSIISGQYLTVQPWMVSFNPTQTFSSVVMLWIIFLGLPGYMYKRKILVEIRGMISKVAKLDMNIDKRARGRFTRMNVYVNLNKPLVSQILINGKIQRAKYEFLQTVCFHCGRYGHVKDAYPFRVSKPNSEKNLPPSKMLLEAVSMVIDGTDTGITTKKNKRSRFKALTDMKANVRINSGDRDEVLDNRRKKGKEILLGGNQEVEVFHHNSGCLESRAYNRGPLNELGFKNLVDPSRFKNNSSRSVVGPMLSRKLTGDQEQCIMGHLRA</sequence>
<keyword evidence="7 14" id="KW-0732">Signal</keyword>
<proteinExistence type="inferred from homology"/>
<keyword evidence="8 13" id="KW-1015">Disulfide bond</keyword>
<feature type="disulfide bond" evidence="13">
    <location>
        <begin position="32"/>
        <end position="49"/>
    </location>
</feature>
<feature type="binding site" evidence="12">
    <location>
        <position position="160"/>
    </location>
    <ligand>
        <name>Mn(2+)</name>
        <dbReference type="ChEBI" id="CHEBI:29035"/>
    </ligand>
</feature>
<evidence type="ECO:0000256" key="1">
    <source>
        <dbReference type="ARBA" id="ARBA00003629"/>
    </source>
</evidence>
<keyword evidence="4" id="KW-0052">Apoplast</keyword>
<dbReference type="EMBL" id="JABFAC010000001">
    <property type="protein sequence ID" value="MBA0605130.1"/>
    <property type="molecule type" value="Genomic_DNA"/>
</dbReference>